<dbReference type="EMBL" id="JARPXL010000021">
    <property type="protein sequence ID" value="MDT2545964.1"/>
    <property type="molecule type" value="Genomic_DNA"/>
</dbReference>
<dbReference type="Proteomes" id="UP001254770">
    <property type="component" value="Unassembled WGS sequence"/>
</dbReference>
<organism evidence="1 2">
    <name type="scientific">Enterococcus raffinosus</name>
    <dbReference type="NCBI Taxonomy" id="71452"/>
    <lineage>
        <taxon>Bacteria</taxon>
        <taxon>Bacillati</taxon>
        <taxon>Bacillota</taxon>
        <taxon>Bacilli</taxon>
        <taxon>Lactobacillales</taxon>
        <taxon>Enterococcaceae</taxon>
        <taxon>Enterococcus</taxon>
    </lineage>
</organism>
<proteinExistence type="predicted"/>
<dbReference type="AlphaFoldDB" id="A0AAW8TCF1"/>
<reference evidence="1" key="1">
    <citation type="submission" date="2023-03" db="EMBL/GenBank/DDBJ databases">
        <authorList>
            <person name="Shen W."/>
            <person name="Cai J."/>
        </authorList>
    </citation>
    <scope>NUCLEOTIDE SEQUENCE</scope>
    <source>
        <strain evidence="1">Y15</strain>
    </source>
</reference>
<name>A0AAW8TCF1_9ENTE</name>
<evidence type="ECO:0000313" key="1">
    <source>
        <dbReference type="EMBL" id="MDT2545964.1"/>
    </source>
</evidence>
<dbReference type="RefSeq" id="WP_261321856.1">
    <property type="nucleotide sequence ID" value="NZ_CP081847.1"/>
</dbReference>
<evidence type="ECO:0000313" key="2">
    <source>
        <dbReference type="Proteomes" id="UP001254770"/>
    </source>
</evidence>
<gene>
    <name evidence="1" type="ORF">P7D69_16565</name>
</gene>
<comment type="caution">
    <text evidence="1">The sequence shown here is derived from an EMBL/GenBank/DDBJ whole genome shotgun (WGS) entry which is preliminary data.</text>
</comment>
<protein>
    <submittedName>
        <fullName evidence="1">Uncharacterized protein</fullName>
    </submittedName>
</protein>
<accession>A0AAW8TCF1</accession>
<sequence length="62" mass="6948">MDFFNKVETNAKSIDIAKIPIIDYYNPGLIYGTTTCINEYGTVIYDSSLLGENFQEAVDTCN</sequence>